<keyword evidence="2 6" id="KW-0853">WD repeat</keyword>
<evidence type="ECO:0000256" key="7">
    <source>
        <dbReference type="SAM" id="MobiDB-lite"/>
    </source>
</evidence>
<dbReference type="PANTHER" id="PTHR44019:SF20">
    <property type="entry name" value="WD REPEAT-CONTAINING PROTEIN 55"/>
    <property type="match status" value="1"/>
</dbReference>
<dbReference type="EMBL" id="KQ964420">
    <property type="protein sequence ID" value="KXN74842.1"/>
    <property type="molecule type" value="Genomic_DNA"/>
</dbReference>
<keyword evidence="3" id="KW-0677">Repeat</keyword>
<feature type="repeat" description="WD" evidence="6">
    <location>
        <begin position="107"/>
        <end position="147"/>
    </location>
</feature>
<protein>
    <recommendedName>
        <fullName evidence="4">WD repeat-containing protein JIP5</fullName>
    </recommendedName>
    <alternativeName>
        <fullName evidence="5">WD repeat-containing protein jip5</fullName>
    </alternativeName>
</protein>
<dbReference type="InterPro" id="IPR036322">
    <property type="entry name" value="WD40_repeat_dom_sf"/>
</dbReference>
<dbReference type="Proteomes" id="UP000070444">
    <property type="component" value="Unassembled WGS sequence"/>
</dbReference>
<dbReference type="PROSITE" id="PS00678">
    <property type="entry name" value="WD_REPEATS_1"/>
    <property type="match status" value="1"/>
</dbReference>
<evidence type="ECO:0000256" key="3">
    <source>
        <dbReference type="ARBA" id="ARBA00022737"/>
    </source>
</evidence>
<dbReference type="OrthoDB" id="2288928at2759"/>
<feature type="compositionally biased region" description="Acidic residues" evidence="7">
    <location>
        <begin position="336"/>
        <end position="375"/>
    </location>
</feature>
<proteinExistence type="inferred from homology"/>
<name>A0A137PIM9_CONC2</name>
<feature type="repeat" description="WD" evidence="6">
    <location>
        <begin position="148"/>
        <end position="189"/>
    </location>
</feature>
<sequence length="448" mass="50367">MNNIPSDADTESEDVKTIYFEDQVLDFDFHPTKRYLVSSLVSGQIFGHTYSSQFEDPPEEVNIWDNNQESCRGVRFTLSGDDIVAIYKDASWIRLNSETFQQVQIQEESHSVGLNSLCVIDHNVIATGDEDGVVKLWDVREKSSIAKFHEHEDYITDMSYVHHKRSLVSVGGDGYLSVYDLRKKALLARSDQQEEELLSISVIKNGKKLLVGTQEGILSIWDWGSFGDMTDRMKGHQLSIDSICKIDEDTVCTGCGDGNIRVVGILPNKIKGILGTHKDMPVDKVKGDPFSEYVVSCSQDYTMTFWDAKELFETGNLPDDPKKKLLLPEPKPAPVDSDDSEIEDEDEDENDYISEDESDSDADSGSEDLEFDENSFEDHGSPENLDGFINDLSNADNVASGPSDDDFDSDSDSDEPKKKKDNGKRKKKEKKPSKTKQAKKMKQFFSDL</sequence>
<evidence type="ECO:0000256" key="5">
    <source>
        <dbReference type="ARBA" id="ARBA00039514"/>
    </source>
</evidence>
<evidence type="ECO:0000256" key="2">
    <source>
        <dbReference type="ARBA" id="ARBA00022574"/>
    </source>
</evidence>
<comment type="similarity">
    <text evidence="1">Belongs to the WD repeat WDR55 family.</text>
</comment>
<dbReference type="InterPro" id="IPR015943">
    <property type="entry name" value="WD40/YVTN_repeat-like_dom_sf"/>
</dbReference>
<dbReference type="SUPFAM" id="SSF50978">
    <property type="entry name" value="WD40 repeat-like"/>
    <property type="match status" value="1"/>
</dbReference>
<evidence type="ECO:0000256" key="6">
    <source>
        <dbReference type="PROSITE-ProRule" id="PRU00221"/>
    </source>
</evidence>
<evidence type="ECO:0000256" key="1">
    <source>
        <dbReference type="ARBA" id="ARBA00007625"/>
    </source>
</evidence>
<accession>A0A137PIM9</accession>
<evidence type="ECO:0000313" key="9">
    <source>
        <dbReference type="Proteomes" id="UP000070444"/>
    </source>
</evidence>
<feature type="region of interest" description="Disordered" evidence="7">
    <location>
        <begin position="317"/>
        <end position="448"/>
    </location>
</feature>
<evidence type="ECO:0000313" key="8">
    <source>
        <dbReference type="EMBL" id="KXN74842.1"/>
    </source>
</evidence>
<dbReference type="InterPro" id="IPR050505">
    <property type="entry name" value="WDR55/POC1"/>
</dbReference>
<dbReference type="InterPro" id="IPR001680">
    <property type="entry name" value="WD40_rpt"/>
</dbReference>
<dbReference type="STRING" id="796925.A0A137PIM9"/>
<dbReference type="Gene3D" id="2.130.10.10">
    <property type="entry name" value="YVTN repeat-like/Quinoprotein amine dehydrogenase"/>
    <property type="match status" value="2"/>
</dbReference>
<dbReference type="Pfam" id="PF24796">
    <property type="entry name" value="WDR55"/>
    <property type="match status" value="1"/>
</dbReference>
<reference evidence="8 9" key="1">
    <citation type="journal article" date="2015" name="Genome Biol. Evol.">
        <title>Phylogenomic analyses indicate that early fungi evolved digesting cell walls of algal ancestors of land plants.</title>
        <authorList>
            <person name="Chang Y."/>
            <person name="Wang S."/>
            <person name="Sekimoto S."/>
            <person name="Aerts A.L."/>
            <person name="Choi C."/>
            <person name="Clum A."/>
            <person name="LaButti K.M."/>
            <person name="Lindquist E.A."/>
            <person name="Yee Ngan C."/>
            <person name="Ohm R.A."/>
            <person name="Salamov A.A."/>
            <person name="Grigoriev I.V."/>
            <person name="Spatafora J.W."/>
            <person name="Berbee M.L."/>
        </authorList>
    </citation>
    <scope>NUCLEOTIDE SEQUENCE [LARGE SCALE GENOMIC DNA]</scope>
    <source>
        <strain evidence="8 9">NRRL 28638</strain>
    </source>
</reference>
<organism evidence="8 9">
    <name type="scientific">Conidiobolus coronatus (strain ATCC 28846 / CBS 209.66 / NRRL 28638)</name>
    <name type="common">Delacroixia coronata</name>
    <dbReference type="NCBI Taxonomy" id="796925"/>
    <lineage>
        <taxon>Eukaryota</taxon>
        <taxon>Fungi</taxon>
        <taxon>Fungi incertae sedis</taxon>
        <taxon>Zoopagomycota</taxon>
        <taxon>Entomophthoromycotina</taxon>
        <taxon>Entomophthoromycetes</taxon>
        <taxon>Entomophthorales</taxon>
        <taxon>Ancylistaceae</taxon>
        <taxon>Conidiobolus</taxon>
    </lineage>
</organism>
<feature type="compositionally biased region" description="Acidic residues" evidence="7">
    <location>
        <begin position="403"/>
        <end position="413"/>
    </location>
</feature>
<dbReference type="PROSITE" id="PS50082">
    <property type="entry name" value="WD_REPEATS_2"/>
    <property type="match status" value="2"/>
</dbReference>
<dbReference type="SMART" id="SM00320">
    <property type="entry name" value="WD40"/>
    <property type="match status" value="6"/>
</dbReference>
<feature type="compositionally biased region" description="Basic residues" evidence="7">
    <location>
        <begin position="419"/>
        <end position="442"/>
    </location>
</feature>
<keyword evidence="9" id="KW-1185">Reference proteome</keyword>
<evidence type="ECO:0000256" key="4">
    <source>
        <dbReference type="ARBA" id="ARBA00039238"/>
    </source>
</evidence>
<dbReference type="PANTHER" id="PTHR44019">
    <property type="entry name" value="WD REPEAT-CONTAINING PROTEIN 55"/>
    <property type="match status" value="1"/>
</dbReference>
<dbReference type="InterPro" id="IPR019775">
    <property type="entry name" value="WD40_repeat_CS"/>
</dbReference>
<gene>
    <name evidence="8" type="ORF">CONCODRAFT_67286</name>
</gene>
<dbReference type="OMA" id="VYTMISF"/>
<dbReference type="AlphaFoldDB" id="A0A137PIM9"/>